<evidence type="ECO:0008006" key="8">
    <source>
        <dbReference type="Google" id="ProtNLM"/>
    </source>
</evidence>
<dbReference type="OMA" id="TNDVCNG"/>
<comment type="subcellular location">
    <subcellularLocation>
        <location evidence="1">Nucleus</location>
    </subcellularLocation>
</comment>
<dbReference type="GO" id="GO:0000981">
    <property type="term" value="F:DNA-binding transcription factor activity, RNA polymerase II-specific"/>
    <property type="evidence" value="ECO:0007669"/>
    <property type="project" value="InterPro"/>
</dbReference>
<keyword evidence="5" id="KW-0539">Nucleus</keyword>
<dbReference type="EMBL" id="KZ825120">
    <property type="protein sequence ID" value="PYI21013.1"/>
    <property type="molecule type" value="Genomic_DNA"/>
</dbReference>
<protein>
    <recommendedName>
        <fullName evidence="8">Zn(2)-C6 fungal-type domain-containing protein</fullName>
    </recommendedName>
</protein>
<evidence type="ECO:0000313" key="7">
    <source>
        <dbReference type="Proteomes" id="UP000249829"/>
    </source>
</evidence>
<dbReference type="GO" id="GO:0005634">
    <property type="term" value="C:nucleus"/>
    <property type="evidence" value="ECO:0007669"/>
    <property type="project" value="UniProtKB-SubCell"/>
</dbReference>
<keyword evidence="2" id="KW-0805">Transcription regulation</keyword>
<evidence type="ECO:0000256" key="1">
    <source>
        <dbReference type="ARBA" id="ARBA00004123"/>
    </source>
</evidence>
<dbReference type="Gene3D" id="4.10.240.10">
    <property type="entry name" value="Zn(2)-C6 fungal-type DNA-binding domain"/>
    <property type="match status" value="1"/>
</dbReference>
<accession>A0A2V5HI56</accession>
<dbReference type="AlphaFoldDB" id="A0A2V5HI56"/>
<evidence type="ECO:0000256" key="2">
    <source>
        <dbReference type="ARBA" id="ARBA00023015"/>
    </source>
</evidence>
<dbReference type="Pfam" id="PF11951">
    <property type="entry name" value="Fungal_trans_2"/>
    <property type="match status" value="1"/>
</dbReference>
<dbReference type="InterPro" id="IPR021858">
    <property type="entry name" value="Fun_TF"/>
</dbReference>
<keyword evidence="3" id="KW-0238">DNA-binding</keyword>
<keyword evidence="4" id="KW-0804">Transcription</keyword>
<reference evidence="6 7" key="1">
    <citation type="submission" date="2018-02" db="EMBL/GenBank/DDBJ databases">
        <title>The genomes of Aspergillus section Nigri reveals drivers in fungal speciation.</title>
        <authorList>
            <consortium name="DOE Joint Genome Institute"/>
            <person name="Vesth T.C."/>
            <person name="Nybo J."/>
            <person name="Theobald S."/>
            <person name="Brandl J."/>
            <person name="Frisvad J.C."/>
            <person name="Nielsen K.F."/>
            <person name="Lyhne E.K."/>
            <person name="Kogle M.E."/>
            <person name="Kuo A."/>
            <person name="Riley R."/>
            <person name="Clum A."/>
            <person name="Nolan M."/>
            <person name="Lipzen A."/>
            <person name="Salamov A."/>
            <person name="Henrissat B."/>
            <person name="Wiebenga A."/>
            <person name="De vries R.P."/>
            <person name="Grigoriev I.V."/>
            <person name="Mortensen U.H."/>
            <person name="Andersen M.R."/>
            <person name="Baker S.E."/>
        </authorList>
    </citation>
    <scope>NUCLEOTIDE SEQUENCE [LARGE SCALE GENOMIC DNA]</scope>
    <source>
        <strain evidence="6 7">CBS 115571</strain>
    </source>
</reference>
<dbReference type="PANTHER" id="PTHR37534">
    <property type="entry name" value="TRANSCRIPTIONAL ACTIVATOR PROTEIN UGA3"/>
    <property type="match status" value="1"/>
</dbReference>
<dbReference type="GO" id="GO:0000976">
    <property type="term" value="F:transcription cis-regulatory region binding"/>
    <property type="evidence" value="ECO:0007669"/>
    <property type="project" value="TreeGrafter"/>
</dbReference>
<proteinExistence type="predicted"/>
<dbReference type="GO" id="GO:0008270">
    <property type="term" value="F:zinc ion binding"/>
    <property type="evidence" value="ECO:0007669"/>
    <property type="project" value="InterPro"/>
</dbReference>
<dbReference type="GO" id="GO:0045944">
    <property type="term" value="P:positive regulation of transcription by RNA polymerase II"/>
    <property type="evidence" value="ECO:0007669"/>
    <property type="project" value="TreeGrafter"/>
</dbReference>
<dbReference type="InterPro" id="IPR001138">
    <property type="entry name" value="Zn2Cys6_DnaBD"/>
</dbReference>
<evidence type="ECO:0000313" key="6">
    <source>
        <dbReference type="EMBL" id="PYI21013.1"/>
    </source>
</evidence>
<dbReference type="PANTHER" id="PTHR37534:SF43">
    <property type="entry name" value="FINGER DOMAIN PROTEIN, PUTATIVE (AFU_ORTHOLOGUE AFUA_1G01850)-RELATED"/>
    <property type="match status" value="1"/>
</dbReference>
<evidence type="ECO:0000256" key="5">
    <source>
        <dbReference type="ARBA" id="ARBA00023242"/>
    </source>
</evidence>
<name>A0A2V5HI56_ASPV1</name>
<evidence type="ECO:0000256" key="4">
    <source>
        <dbReference type="ARBA" id="ARBA00023163"/>
    </source>
</evidence>
<gene>
    <name evidence="6" type="ORF">BO99DRAFT_381175</name>
</gene>
<organism evidence="6 7">
    <name type="scientific">Aspergillus violaceofuscus (strain CBS 115571)</name>
    <dbReference type="NCBI Taxonomy" id="1450538"/>
    <lineage>
        <taxon>Eukaryota</taxon>
        <taxon>Fungi</taxon>
        <taxon>Dikarya</taxon>
        <taxon>Ascomycota</taxon>
        <taxon>Pezizomycotina</taxon>
        <taxon>Eurotiomycetes</taxon>
        <taxon>Eurotiomycetidae</taxon>
        <taxon>Eurotiales</taxon>
        <taxon>Aspergillaceae</taxon>
        <taxon>Aspergillus</taxon>
    </lineage>
</organism>
<dbReference type="InterPro" id="IPR036864">
    <property type="entry name" value="Zn2-C6_fun-type_DNA-bd_sf"/>
</dbReference>
<dbReference type="STRING" id="1450538.A0A2V5HI56"/>
<evidence type="ECO:0000256" key="3">
    <source>
        <dbReference type="ARBA" id="ARBA00023125"/>
    </source>
</evidence>
<sequence>MQVSQRRRDGCTECRRKKVKVASSLSIKAWKALTNYCLQCDLQKPVCTRCQRYPKGCIYNLSVVGQGVEPRPARQQLSASRIGVAVDRQDQLSIIKSLEALANQPSLHFSPALSSEQSRFFMHIFATETAPRLFPAAPDLFLQRMISASLQTPHLLYALLAAACSHHSRLVQDASPSSKIACLKFTNLAISSLRSTIGESSQRLSTETVATAMALCTNDVCNGNMHVWRTHLSGVRQLLNAFLAQERSRWVQDSYIHSLVKWFTTLNLIASLSGQSHTAFASEAAQEPLNDILGQSSGYIDDVCGYSLELVPCLTQVSHLIQQQRMTASTSDDMPQDELVLQQSQLLENELFLLLDSTVSDVTMKSKGELALELQHTHRAFVHTALLHLHRRVQKLPISHPKVRADIAGIIRAIQDIRPFSAANILILWPVFSAGCETGSSSERSIIQGRMANMQSLGMGNFTRARELLNLFWASGTPLQWDAFFAQLGLELVLF</sequence>
<dbReference type="CDD" id="cd00067">
    <property type="entry name" value="GAL4"/>
    <property type="match status" value="1"/>
</dbReference>
<dbReference type="Proteomes" id="UP000249829">
    <property type="component" value="Unassembled WGS sequence"/>
</dbReference>
<keyword evidence="7" id="KW-1185">Reference proteome</keyword>